<reference evidence="10" key="1">
    <citation type="submission" date="2025-08" db="UniProtKB">
        <authorList>
            <consortium name="Ensembl"/>
        </authorList>
    </citation>
    <scope>IDENTIFICATION</scope>
</reference>
<dbReference type="PANTHER" id="PTHR10258">
    <property type="entry name" value="CALCIUM-ACTIVATED POTASSIUM CHANNEL SUBUNIT BETA"/>
    <property type="match status" value="1"/>
</dbReference>
<dbReference type="PANTHER" id="PTHR10258:SF5">
    <property type="entry name" value="CALCIUM-ACTIVATED POTASSIUM CHANNEL SUBUNIT BETA-2"/>
    <property type="match status" value="1"/>
</dbReference>
<evidence type="ECO:0000256" key="8">
    <source>
        <dbReference type="ARBA" id="ARBA00023303"/>
    </source>
</evidence>
<reference evidence="10" key="2">
    <citation type="submission" date="2025-09" db="UniProtKB">
        <authorList>
            <consortium name="Ensembl"/>
        </authorList>
    </citation>
    <scope>IDENTIFICATION</scope>
</reference>
<dbReference type="Bgee" id="ENSNBRG00000011360">
    <property type="expression patterns" value="Expressed in brain"/>
</dbReference>
<evidence type="ECO:0000256" key="7">
    <source>
        <dbReference type="ARBA" id="ARBA00023180"/>
    </source>
</evidence>
<comment type="subcellular location">
    <subcellularLocation>
        <location evidence="1">Membrane</location>
        <topology evidence="1">Multi-pass membrane protein</topology>
    </subcellularLocation>
</comment>
<keyword evidence="6 9" id="KW-0472">Membrane</keyword>
<name>A0A3Q4MMQ6_NEOBR</name>
<dbReference type="Pfam" id="PF03185">
    <property type="entry name" value="CaKB"/>
    <property type="match status" value="1"/>
</dbReference>
<accession>A0A3Q4MMQ6</accession>
<keyword evidence="3 9" id="KW-0812">Transmembrane</keyword>
<dbReference type="GO" id="GO:0015269">
    <property type="term" value="F:calcium-activated potassium channel activity"/>
    <property type="evidence" value="ECO:0007669"/>
    <property type="project" value="InterPro"/>
</dbReference>
<keyword evidence="7" id="KW-0325">Glycoprotein</keyword>
<dbReference type="AlphaFoldDB" id="A0A3Q4MMQ6"/>
<organism evidence="10 11">
    <name type="scientific">Neolamprologus brichardi</name>
    <name type="common">Fairy cichlid</name>
    <name type="synonym">Lamprologus brichardi</name>
    <dbReference type="NCBI Taxonomy" id="32507"/>
    <lineage>
        <taxon>Eukaryota</taxon>
        <taxon>Metazoa</taxon>
        <taxon>Chordata</taxon>
        <taxon>Craniata</taxon>
        <taxon>Vertebrata</taxon>
        <taxon>Euteleostomi</taxon>
        <taxon>Actinopterygii</taxon>
        <taxon>Neopterygii</taxon>
        <taxon>Teleostei</taxon>
        <taxon>Neoteleostei</taxon>
        <taxon>Acanthomorphata</taxon>
        <taxon>Ovalentaria</taxon>
        <taxon>Cichlomorphae</taxon>
        <taxon>Cichliformes</taxon>
        <taxon>Cichlidae</taxon>
        <taxon>African cichlids</taxon>
        <taxon>Pseudocrenilabrinae</taxon>
        <taxon>Lamprologini</taxon>
        <taxon>Neolamprologus</taxon>
    </lineage>
</organism>
<keyword evidence="4 9" id="KW-1133">Transmembrane helix</keyword>
<proteinExistence type="predicted"/>
<dbReference type="GO" id="GO:0008076">
    <property type="term" value="C:voltage-gated potassium channel complex"/>
    <property type="evidence" value="ECO:0007669"/>
    <property type="project" value="TreeGrafter"/>
</dbReference>
<sequence>CAQYSISHTFTAGKNLSIRSFLGNFLLHILITSSGGFVFFSSVWTDETSCTIVNSTIVWDVNCSYSCGTECWKRSRYPCLQVYVSLNSSGKNSSTLYTNTMQVLVQNISERLRSQHTLQCFVDRTDKTDSAILTQIYSQIAVFHSLFWPTCTLIGGSVIIAMVKLTQYLSVVCDRLSRITR</sequence>
<evidence type="ECO:0000256" key="1">
    <source>
        <dbReference type="ARBA" id="ARBA00004141"/>
    </source>
</evidence>
<evidence type="ECO:0000313" key="11">
    <source>
        <dbReference type="Proteomes" id="UP000261580"/>
    </source>
</evidence>
<dbReference type="STRING" id="32507.ENSNBRP00000014719"/>
<evidence type="ECO:0000256" key="2">
    <source>
        <dbReference type="ARBA" id="ARBA00022448"/>
    </source>
</evidence>
<dbReference type="GO" id="GO:0015459">
    <property type="term" value="F:potassium channel regulator activity"/>
    <property type="evidence" value="ECO:0007669"/>
    <property type="project" value="TreeGrafter"/>
</dbReference>
<dbReference type="InterPro" id="IPR003930">
    <property type="entry name" value="K_chnl_Ca-activ_BK_bsu"/>
</dbReference>
<dbReference type="GO" id="GO:0005513">
    <property type="term" value="P:detection of calcium ion"/>
    <property type="evidence" value="ECO:0007669"/>
    <property type="project" value="TreeGrafter"/>
</dbReference>
<evidence type="ECO:0000256" key="4">
    <source>
        <dbReference type="ARBA" id="ARBA00022989"/>
    </source>
</evidence>
<keyword evidence="8" id="KW-0407">Ion channel</keyword>
<dbReference type="GeneTree" id="ENSGT00950000183039"/>
<evidence type="ECO:0000313" key="10">
    <source>
        <dbReference type="Ensembl" id="ENSNBRP00000014719.1"/>
    </source>
</evidence>
<evidence type="ECO:0000256" key="3">
    <source>
        <dbReference type="ARBA" id="ARBA00022692"/>
    </source>
</evidence>
<dbReference type="Proteomes" id="UP000261580">
    <property type="component" value="Unassembled WGS sequence"/>
</dbReference>
<dbReference type="Ensembl" id="ENSNBRT00000015122.1">
    <property type="protein sequence ID" value="ENSNBRP00000014719.1"/>
    <property type="gene ID" value="ENSNBRG00000011360.1"/>
</dbReference>
<keyword evidence="5" id="KW-0406">Ion transport</keyword>
<keyword evidence="11" id="KW-1185">Reference proteome</keyword>
<protein>
    <submittedName>
        <fullName evidence="10">Potassium calcium-activated channel subfamily M regulatory beta subunit 2</fullName>
    </submittedName>
</protein>
<dbReference type="OMA" id="PYPCLQV"/>
<evidence type="ECO:0000256" key="6">
    <source>
        <dbReference type="ARBA" id="ARBA00023136"/>
    </source>
</evidence>
<keyword evidence="2" id="KW-0813">Transport</keyword>
<evidence type="ECO:0000256" key="5">
    <source>
        <dbReference type="ARBA" id="ARBA00023065"/>
    </source>
</evidence>
<feature type="transmembrane region" description="Helical" evidence="9">
    <location>
        <begin position="21"/>
        <end position="44"/>
    </location>
</feature>
<evidence type="ECO:0000256" key="9">
    <source>
        <dbReference type="SAM" id="Phobius"/>
    </source>
</evidence>